<dbReference type="AlphaFoldDB" id="A0A1S8TBZ0"/>
<keyword evidence="4" id="KW-1185">Reference proteome</keyword>
<name>A0A1S8TBZ0_9CLOT</name>
<proteinExistence type="predicted"/>
<dbReference type="PROSITE" id="PS51677">
    <property type="entry name" value="NODB"/>
    <property type="match status" value="1"/>
</dbReference>
<evidence type="ECO:0000256" key="1">
    <source>
        <dbReference type="SAM" id="MobiDB-lite"/>
    </source>
</evidence>
<dbReference type="CDD" id="cd10944">
    <property type="entry name" value="CE4_SmPgdA_like"/>
    <property type="match status" value="1"/>
</dbReference>
<evidence type="ECO:0000259" key="2">
    <source>
        <dbReference type="PROSITE" id="PS51677"/>
    </source>
</evidence>
<feature type="compositionally biased region" description="Low complexity" evidence="1">
    <location>
        <begin position="56"/>
        <end position="66"/>
    </location>
</feature>
<dbReference type="SUPFAM" id="SSF88713">
    <property type="entry name" value="Glycoside hydrolase/deacetylase"/>
    <property type="match status" value="1"/>
</dbReference>
<keyword evidence="3" id="KW-0378">Hydrolase</keyword>
<reference evidence="3 4" key="1">
    <citation type="submission" date="2016-05" db="EMBL/GenBank/DDBJ databases">
        <title>Microbial solvent formation.</title>
        <authorList>
            <person name="Poehlein A."/>
            <person name="Montoya Solano J.D."/>
            <person name="Flitsch S."/>
            <person name="Krabben P."/>
            <person name="Duerre P."/>
            <person name="Daniel R."/>
        </authorList>
    </citation>
    <scope>NUCLEOTIDE SEQUENCE [LARGE SCALE GENOMIC DNA]</scope>
    <source>
        <strain evidence="3 4">DSM 2619</strain>
    </source>
</reference>
<feature type="region of interest" description="Disordered" evidence="1">
    <location>
        <begin position="56"/>
        <end position="86"/>
    </location>
</feature>
<dbReference type="GO" id="GO:0016810">
    <property type="term" value="F:hydrolase activity, acting on carbon-nitrogen (but not peptide) bonds"/>
    <property type="evidence" value="ECO:0007669"/>
    <property type="project" value="InterPro"/>
</dbReference>
<feature type="domain" description="NodB homology" evidence="2">
    <location>
        <begin position="114"/>
        <end position="316"/>
    </location>
</feature>
<evidence type="ECO:0000313" key="3">
    <source>
        <dbReference type="EMBL" id="OOM75273.1"/>
    </source>
</evidence>
<dbReference type="EC" id="3.5.1.104" evidence="3"/>
<protein>
    <submittedName>
        <fullName evidence="3">Peptidoglycan-N-acetylglucosamine deacetylase</fullName>
        <ecNumber evidence="3">3.5.1.104</ecNumber>
    </submittedName>
</protein>
<comment type="caution">
    <text evidence="3">The sequence shown here is derived from an EMBL/GenBank/DDBJ whole genome shotgun (WGS) entry which is preliminary data.</text>
</comment>
<dbReference type="Gene3D" id="3.20.20.370">
    <property type="entry name" value="Glycoside hydrolase/deacetylase"/>
    <property type="match status" value="1"/>
</dbReference>
<dbReference type="InterPro" id="IPR011330">
    <property type="entry name" value="Glyco_hydro/deAcase_b/a-brl"/>
</dbReference>
<evidence type="ECO:0000313" key="4">
    <source>
        <dbReference type="Proteomes" id="UP000190890"/>
    </source>
</evidence>
<organism evidence="3 4">
    <name type="scientific">Clostridium puniceum</name>
    <dbReference type="NCBI Taxonomy" id="29367"/>
    <lineage>
        <taxon>Bacteria</taxon>
        <taxon>Bacillati</taxon>
        <taxon>Bacillota</taxon>
        <taxon>Clostridia</taxon>
        <taxon>Eubacteriales</taxon>
        <taxon>Clostridiaceae</taxon>
        <taxon>Clostridium</taxon>
    </lineage>
</organism>
<dbReference type="RefSeq" id="WP_077848365.1">
    <property type="nucleotide sequence ID" value="NZ_LZZM01000187.1"/>
</dbReference>
<sequence>MRYDKKSRNRARKIKRARATILFIITAAFVIGGSAIMAQKIAESKQSVQAAEVVNEQNNLDSNNQNKTTDKSVLNNNSSKQSSDNDYTEDVAFVEKYLGQQMKGQMPDGVDGKKVVYLTFDDGPSETVTPSILDTLKAENVHATFFVVGKAVDESETNKNLLKRELAEGHEIGNHTYSHNYNYLYPKGCINVDNTMADIEKTNQSLKNVLGQDFSTRAIRFPGGHMTWAKKDAKGMAAMDKALADKDYHQVDWNSLSKDAEGPHKNAAQLKQEVINTMGSKQKLIILMHDTYGKEETAKALPEIIKYLKEQGYEFKTLK</sequence>
<dbReference type="STRING" id="29367.CLPUN_33300"/>
<feature type="compositionally biased region" description="Low complexity" evidence="1">
    <location>
        <begin position="75"/>
        <end position="85"/>
    </location>
</feature>
<dbReference type="InterPro" id="IPR050248">
    <property type="entry name" value="Polysacc_deacetylase_ArnD"/>
</dbReference>
<dbReference type="Pfam" id="PF01522">
    <property type="entry name" value="Polysacc_deac_1"/>
    <property type="match status" value="1"/>
</dbReference>
<dbReference type="EMBL" id="LZZM01000187">
    <property type="protein sequence ID" value="OOM75273.1"/>
    <property type="molecule type" value="Genomic_DNA"/>
</dbReference>
<dbReference type="InterPro" id="IPR002509">
    <property type="entry name" value="NODB_dom"/>
</dbReference>
<dbReference type="GO" id="GO:0005975">
    <property type="term" value="P:carbohydrate metabolic process"/>
    <property type="evidence" value="ECO:0007669"/>
    <property type="project" value="InterPro"/>
</dbReference>
<dbReference type="OrthoDB" id="258610at2"/>
<dbReference type="Proteomes" id="UP000190890">
    <property type="component" value="Unassembled WGS sequence"/>
</dbReference>
<dbReference type="PANTHER" id="PTHR10587">
    <property type="entry name" value="GLYCOSYL TRANSFERASE-RELATED"/>
    <property type="match status" value="1"/>
</dbReference>
<gene>
    <name evidence="3" type="primary">pgdA_2</name>
    <name evidence="3" type="ORF">CLPUN_33300</name>
</gene>
<accession>A0A1S8TBZ0</accession>